<name>A0A060DTB6_9PROT</name>
<dbReference type="PANTHER" id="PTHR37951">
    <property type="entry name" value="CYTOPLASMIC PROTEIN-RELATED"/>
    <property type="match status" value="1"/>
</dbReference>
<evidence type="ECO:0000259" key="2">
    <source>
        <dbReference type="Pfam" id="PF06812"/>
    </source>
</evidence>
<accession>A0A060DTB6</accession>
<gene>
    <name evidence="3" type="ORF">ABAZ39_29680</name>
</gene>
<proteinExistence type="predicted"/>
<evidence type="ECO:0000256" key="1">
    <source>
        <dbReference type="SAM" id="MobiDB-lite"/>
    </source>
</evidence>
<dbReference type="Proteomes" id="UP000027186">
    <property type="component" value="Plasmid AbAZ39_p3"/>
</dbReference>
<evidence type="ECO:0000313" key="3">
    <source>
        <dbReference type="EMBL" id="AIB16027.1"/>
    </source>
</evidence>
<feature type="compositionally biased region" description="Gly residues" evidence="1">
    <location>
        <begin position="285"/>
        <end position="304"/>
    </location>
</feature>
<dbReference type="InterPro" id="IPR017740">
    <property type="entry name" value="TssA-like"/>
</dbReference>
<dbReference type="AlphaFoldDB" id="A0A060DTB6"/>
<protein>
    <recommendedName>
        <fullName evidence="2">ImpA N-terminal domain-containing protein</fullName>
    </recommendedName>
</protein>
<dbReference type="EMBL" id="CP007796">
    <property type="protein sequence ID" value="AIB16027.1"/>
    <property type="molecule type" value="Genomic_DNA"/>
</dbReference>
<feature type="domain" description="ImpA N-terminal" evidence="2">
    <location>
        <begin position="19"/>
        <end position="147"/>
    </location>
</feature>
<evidence type="ECO:0000313" key="4">
    <source>
        <dbReference type="Proteomes" id="UP000027186"/>
    </source>
</evidence>
<dbReference type="NCBIfam" id="TIGR03363">
    <property type="entry name" value="VI_chp_8"/>
    <property type="match status" value="1"/>
</dbReference>
<feature type="region of interest" description="Disordered" evidence="1">
    <location>
        <begin position="281"/>
        <end position="308"/>
    </location>
</feature>
<dbReference type="PANTHER" id="PTHR37951:SF1">
    <property type="entry name" value="TYPE VI SECRETION SYSTEM COMPONENT TSSA1"/>
    <property type="match status" value="1"/>
</dbReference>
<dbReference type="InterPro" id="IPR010657">
    <property type="entry name" value="ImpA_N"/>
</dbReference>
<reference evidence="3 4" key="1">
    <citation type="journal article" date="2014" name="Genome Announc.">
        <title>Complete Genome Sequence of the Model Rhizosphere Strain Azospirillum brasilense Az39, Successfully Applied in Agriculture.</title>
        <authorList>
            <person name="Rivera D."/>
            <person name="Revale S."/>
            <person name="Molina R."/>
            <person name="Gualpa J."/>
            <person name="Puente M."/>
            <person name="Maroniche G."/>
            <person name="Paris G."/>
            <person name="Baker D."/>
            <person name="Clavijo B."/>
            <person name="McLay K."/>
            <person name="Spaepen S."/>
            <person name="Perticari A."/>
            <person name="Vazquez M."/>
            <person name="Wisniewski-Dye F."/>
            <person name="Watkins C."/>
            <person name="Martinez-Abarca F."/>
            <person name="Vanderleyden J."/>
            <person name="Cassan F."/>
        </authorList>
    </citation>
    <scope>NUCLEOTIDE SEQUENCE [LARGE SCALE GENOMIC DNA]</scope>
    <source>
        <strain evidence="3 4">Az39</strain>
        <plasmid evidence="3">AbAZ39_p3</plasmid>
    </source>
</reference>
<organism evidence="3 4">
    <name type="scientific">Azospirillum argentinense</name>
    <dbReference type="NCBI Taxonomy" id="2970906"/>
    <lineage>
        <taxon>Bacteria</taxon>
        <taxon>Pseudomonadati</taxon>
        <taxon>Pseudomonadota</taxon>
        <taxon>Alphaproteobacteria</taxon>
        <taxon>Rhodospirillales</taxon>
        <taxon>Azospirillaceae</taxon>
        <taxon>Azospirillum</taxon>
    </lineage>
</organism>
<dbReference type="Pfam" id="PF06812">
    <property type="entry name" value="ImpA_N"/>
    <property type="match status" value="1"/>
</dbReference>
<geneLocation type="plasmid" evidence="3 4">
    <name>AbAZ39_p3</name>
</geneLocation>
<sequence length="421" mass="44351">MSVMDTSFDTAALDLADILAPISAEAPTGPDLRLDYADRAPYRQLKDARQAARAAERRQEAESDASAIPSEWRLIVDLAPSVLATQSKDLEVAAWLAEALLRTRGMAGLADGFAVLRGLVERYWPDLHPQPDEDGVETTVAPLTGLNGRDGNGTLLQPLSRLPLTFGADGSSYALWQVEQAAGLDLLGDDDRRERRIAAGTVPMDVIEASARATPPAAFVRLASDIDRCLQAFQGLETALDARLGVDGPPTRAIRDTLEQMRRTLTGLAGSALEPAGTLFLQGDAGQGDAGQGDAGQGDAGQGDAGSSVGPAASAMAAFAGAAFAGSATPAASSWQGPPRAMAIEGFASREDALRTLEAVARYFREAEPHSPVSYTLTELVRRARLPFVELLAELLPDEDARRGLLTAAGIDKRLAEPGED</sequence>
<dbReference type="KEGG" id="abq:ABAZ39_29680"/>
<keyword evidence="3" id="KW-0614">Plasmid</keyword>